<dbReference type="Proteomes" id="UP000596932">
    <property type="component" value="Unassembled WGS sequence"/>
</dbReference>
<feature type="domain" description="DUF4123" evidence="2">
    <location>
        <begin position="35"/>
        <end position="157"/>
    </location>
</feature>
<feature type="compositionally biased region" description="Polar residues" evidence="1">
    <location>
        <begin position="262"/>
        <end position="271"/>
    </location>
</feature>
<accession>A0A931GHE5</accession>
<feature type="region of interest" description="Disordered" evidence="1">
    <location>
        <begin position="262"/>
        <end position="282"/>
    </location>
</feature>
<comment type="caution">
    <text evidence="3">The sequence shown here is derived from an EMBL/GenBank/DDBJ whole genome shotgun (WGS) entry which is preliminary data.</text>
</comment>
<dbReference type="InterPro" id="IPR025391">
    <property type="entry name" value="DUF4123"/>
</dbReference>
<gene>
    <name evidence="3" type="ORF">H3221_25245</name>
</gene>
<evidence type="ECO:0000256" key="1">
    <source>
        <dbReference type="SAM" id="MobiDB-lite"/>
    </source>
</evidence>
<name>A0A931GHE5_9PSED</name>
<evidence type="ECO:0000313" key="4">
    <source>
        <dbReference type="Proteomes" id="UP000596932"/>
    </source>
</evidence>
<dbReference type="AlphaFoldDB" id="A0A931GHE5"/>
<dbReference type="EMBL" id="JACFYX010000047">
    <property type="protein sequence ID" value="MBG0838423.1"/>
    <property type="molecule type" value="Genomic_DNA"/>
</dbReference>
<evidence type="ECO:0000313" key="3">
    <source>
        <dbReference type="EMBL" id="MBG0838423.1"/>
    </source>
</evidence>
<sequence length="282" mass="31565">MDSENPHVAPTQPTSWLEQIEHTTSEVGLHHVDLLLDQTGWPASAIPTLQRIHPAMPWFCLFSGTPEEPLMEQGPLLMRLDLQQWQHKAWLEDLIKNTGKDSRLLLLVSPQPFEDLSLALQGLSRMQVGGQPGLLRYFDPRIFPLMLRDILDDQQRDAFLQVTSFWSWLDRDAQPQWLPGTCIADAPPPNVPAPLALTDAQYELFGCISNAQKLLAQPGLLAHGLSNEQQFNQLYAYACQASAEGYCGELIPYVTQNIIQNSGGPNNNTTAVRGRLDEATYQ</sequence>
<dbReference type="Pfam" id="PF13503">
    <property type="entry name" value="DUF4123"/>
    <property type="match status" value="1"/>
</dbReference>
<evidence type="ECO:0000259" key="2">
    <source>
        <dbReference type="Pfam" id="PF13503"/>
    </source>
</evidence>
<organism evidence="3 4">
    <name type="scientific">Pseudomonas chaetocerotis</name>
    <dbReference type="NCBI Taxonomy" id="2758695"/>
    <lineage>
        <taxon>Bacteria</taxon>
        <taxon>Pseudomonadati</taxon>
        <taxon>Pseudomonadota</taxon>
        <taxon>Gammaproteobacteria</taxon>
        <taxon>Pseudomonadales</taxon>
        <taxon>Pseudomonadaceae</taxon>
        <taxon>Pseudomonas</taxon>
    </lineage>
</organism>
<keyword evidence="4" id="KW-1185">Reference proteome</keyword>
<protein>
    <submittedName>
        <fullName evidence="3">DUF4123 domain-containing protein</fullName>
    </submittedName>
</protein>
<reference evidence="3" key="1">
    <citation type="submission" date="2020-07" db="EMBL/GenBank/DDBJ databases">
        <title>Pseudomonas chaetoceroseae sp. nov., a new member of the Pseudomonas oleovorans group isolated from a culture of Chaetoceros calcitrans.</title>
        <authorList>
            <person name="Girard L."/>
            <person name="Lood C."/>
            <person name="De Mot R."/>
            <person name="Baudart J."/>
        </authorList>
    </citation>
    <scope>NUCLEOTIDE SEQUENCE</scope>
    <source>
        <strain evidence="3">536</strain>
    </source>
</reference>
<proteinExistence type="predicted"/>
<dbReference type="RefSeq" id="WP_196477200.1">
    <property type="nucleotide sequence ID" value="NZ_JACFYX020000013.1"/>
</dbReference>